<accession>A0A9W8KVL7</accession>
<dbReference type="PROSITE" id="PS51257">
    <property type="entry name" value="PROKAR_LIPOPROTEIN"/>
    <property type="match status" value="1"/>
</dbReference>
<comment type="caution">
    <text evidence="2">The sequence shown here is derived from an EMBL/GenBank/DDBJ whole genome shotgun (WGS) entry which is preliminary data.</text>
</comment>
<dbReference type="Proteomes" id="UP001151518">
    <property type="component" value="Unassembled WGS sequence"/>
</dbReference>
<evidence type="ECO:0000313" key="3">
    <source>
        <dbReference type="Proteomes" id="UP001151518"/>
    </source>
</evidence>
<protein>
    <submittedName>
        <fullName evidence="2">Uncharacterized protein</fullName>
    </submittedName>
</protein>
<organism evidence="2 3">
    <name type="scientific">Coemansia spiralis</name>
    <dbReference type="NCBI Taxonomy" id="417178"/>
    <lineage>
        <taxon>Eukaryota</taxon>
        <taxon>Fungi</taxon>
        <taxon>Fungi incertae sedis</taxon>
        <taxon>Zoopagomycota</taxon>
        <taxon>Kickxellomycotina</taxon>
        <taxon>Kickxellomycetes</taxon>
        <taxon>Kickxellales</taxon>
        <taxon>Kickxellaceae</taxon>
        <taxon>Coemansia</taxon>
    </lineage>
</organism>
<keyword evidence="1" id="KW-0732">Signal</keyword>
<name>A0A9W8KVL7_9FUNG</name>
<dbReference type="OrthoDB" id="5590782at2759"/>
<dbReference type="AlphaFoldDB" id="A0A9W8KVL7"/>
<sequence length="113" mass="11930">MKLAYLLSIAAASVGCTAGAPIDRRGLLDLDLGLCLGLNLLGLVSIDIDKSGCKPNYSNEQPYPGNQHVCHTIRTYNIEPSDVYVHCADGDAAGADASFRAPTPPGQPNGQRY</sequence>
<feature type="chain" id="PRO_5040853524" evidence="1">
    <location>
        <begin position="20"/>
        <end position="113"/>
    </location>
</feature>
<dbReference type="EMBL" id="JANBTW010000058">
    <property type="protein sequence ID" value="KAJ2674352.1"/>
    <property type="molecule type" value="Genomic_DNA"/>
</dbReference>
<feature type="signal peptide" evidence="1">
    <location>
        <begin position="1"/>
        <end position="19"/>
    </location>
</feature>
<reference evidence="2" key="1">
    <citation type="submission" date="2022-07" db="EMBL/GenBank/DDBJ databases">
        <title>Phylogenomic reconstructions and comparative analyses of Kickxellomycotina fungi.</title>
        <authorList>
            <person name="Reynolds N.K."/>
            <person name="Stajich J.E."/>
            <person name="Barry K."/>
            <person name="Grigoriev I.V."/>
            <person name="Crous P."/>
            <person name="Smith M.E."/>
        </authorList>
    </citation>
    <scope>NUCLEOTIDE SEQUENCE</scope>
    <source>
        <strain evidence="2">NRRL 3115</strain>
    </source>
</reference>
<evidence type="ECO:0000256" key="1">
    <source>
        <dbReference type="SAM" id="SignalP"/>
    </source>
</evidence>
<evidence type="ECO:0000313" key="2">
    <source>
        <dbReference type="EMBL" id="KAJ2674352.1"/>
    </source>
</evidence>
<gene>
    <name evidence="2" type="ORF">GGI25_004372</name>
</gene>
<proteinExistence type="predicted"/>